<feature type="binding site" evidence="13">
    <location>
        <position position="16"/>
    </location>
    <ligand>
        <name>NADPH</name>
        <dbReference type="ChEBI" id="CHEBI:57783"/>
    </ligand>
</feature>
<evidence type="ECO:0000256" key="4">
    <source>
        <dbReference type="ARBA" id="ARBA00023002"/>
    </source>
</evidence>
<evidence type="ECO:0000256" key="9">
    <source>
        <dbReference type="ARBA" id="ARBA00052716"/>
    </source>
</evidence>
<feature type="binding site" evidence="13">
    <location>
        <position position="285"/>
    </location>
    <ligand>
        <name>NADPH</name>
        <dbReference type="ChEBI" id="CHEBI:57783"/>
    </ligand>
</feature>
<evidence type="ECO:0000256" key="1">
    <source>
        <dbReference type="ARBA" id="ARBA00011009"/>
    </source>
</evidence>
<dbReference type="EC" id="1.1.1.94" evidence="10 13"/>
<dbReference type="PIRSF" id="PIRSF000114">
    <property type="entry name" value="Glycerol-3-P_dh"/>
    <property type="match status" value="1"/>
</dbReference>
<dbReference type="NCBIfam" id="NF000942">
    <property type="entry name" value="PRK00094.1-4"/>
    <property type="match status" value="1"/>
</dbReference>
<evidence type="ECO:0000256" key="2">
    <source>
        <dbReference type="ARBA" id="ARBA00022516"/>
    </source>
</evidence>
<comment type="catalytic activity">
    <reaction evidence="9">
        <text>sn-glycerol 3-phosphate + NADP(+) = dihydroxyacetone phosphate + NADPH + H(+)</text>
        <dbReference type="Rhea" id="RHEA:11096"/>
        <dbReference type="ChEBI" id="CHEBI:15378"/>
        <dbReference type="ChEBI" id="CHEBI:57597"/>
        <dbReference type="ChEBI" id="CHEBI:57642"/>
        <dbReference type="ChEBI" id="CHEBI:57783"/>
        <dbReference type="ChEBI" id="CHEBI:58349"/>
        <dbReference type="EC" id="1.1.1.94"/>
    </reaction>
    <physiologicalReaction direction="right-to-left" evidence="9">
        <dbReference type="Rhea" id="RHEA:11098"/>
    </physiologicalReaction>
</comment>
<feature type="binding site" evidence="15">
    <location>
        <begin position="259"/>
        <end position="260"/>
    </location>
    <ligand>
        <name>substrate</name>
    </ligand>
</feature>
<dbReference type="SUPFAM" id="SSF48179">
    <property type="entry name" value="6-phosphogluconate dehydrogenase C-terminal domain-like"/>
    <property type="match status" value="1"/>
</dbReference>
<dbReference type="NCBIfam" id="NF000940">
    <property type="entry name" value="PRK00094.1-2"/>
    <property type="match status" value="1"/>
</dbReference>
<dbReference type="Gene3D" id="1.10.1040.10">
    <property type="entry name" value="N-(1-d-carboxylethyl)-l-norvaline Dehydrogenase, domain 2"/>
    <property type="match status" value="1"/>
</dbReference>
<name>A0A933IBA1_UNCT6</name>
<sequence>MLTKSKNICVLGAGNWGTTLAVILAEQGHRVRLWEYLPQAAEEIQRTRQNRQFLPGITIPAGVTISSDLEHSLQGAGICFLALPSPVLRPVCLKAYPLMPANTVIVSAIKGLEDKTHLRMSQVIVQTLKEKTGRLVVLSGPNIASEIARHLPATTVAVSHDPAAAEEAQSALMSPYLRVYTGSDVVGAELGGSLKNVIAIAAGIIDGLELGANTKGALLTRGLAEITRLGTALGADPATFAGLSGMGDLITTCSSQHSRNHTVGTRIGRGQKIDDILKEMVMVAEGVNTAKAAYELSQEHKIKMPITEQMYLVLFQGKPPRQTVEALMTRDPKSEK</sequence>
<dbReference type="AlphaFoldDB" id="A0A933IBA1"/>
<feature type="active site" description="Proton acceptor" evidence="13 14">
    <location>
        <position position="195"/>
    </location>
</feature>
<keyword evidence="13" id="KW-0963">Cytoplasm</keyword>
<reference evidence="20" key="1">
    <citation type="submission" date="2020-07" db="EMBL/GenBank/DDBJ databases">
        <title>Huge and variable diversity of episymbiotic CPR bacteria and DPANN archaea in groundwater ecosystems.</title>
        <authorList>
            <person name="He C.Y."/>
            <person name="Keren R."/>
            <person name="Whittaker M."/>
            <person name="Farag I.F."/>
            <person name="Doudna J."/>
            <person name="Cate J.H.D."/>
            <person name="Banfield J.F."/>
        </authorList>
    </citation>
    <scope>NUCLEOTIDE SEQUENCE</scope>
    <source>
        <strain evidence="20">NC_groundwater_1520_Pr4_B-0.1um_53_5</strain>
    </source>
</reference>
<accession>A0A933IBA1</accession>
<proteinExistence type="inferred from homology"/>
<gene>
    <name evidence="13" type="primary">gpsA</name>
    <name evidence="20" type="ORF">HY768_02780</name>
</gene>
<feature type="binding site" evidence="16">
    <location>
        <position position="144"/>
    </location>
    <ligand>
        <name>NAD(+)</name>
        <dbReference type="ChEBI" id="CHEBI:57540"/>
    </ligand>
</feature>
<dbReference type="GO" id="GO:0046168">
    <property type="term" value="P:glycerol-3-phosphate catabolic process"/>
    <property type="evidence" value="ECO:0007669"/>
    <property type="project" value="InterPro"/>
</dbReference>
<evidence type="ECO:0000256" key="14">
    <source>
        <dbReference type="PIRSR" id="PIRSR000114-1"/>
    </source>
</evidence>
<feature type="binding site" evidence="13">
    <location>
        <position position="140"/>
    </location>
    <ligand>
        <name>sn-glycerol 3-phosphate</name>
        <dbReference type="ChEBI" id="CHEBI:57597"/>
    </ligand>
</feature>
<evidence type="ECO:0000256" key="3">
    <source>
        <dbReference type="ARBA" id="ARBA00022857"/>
    </source>
</evidence>
<dbReference type="PANTHER" id="PTHR11728">
    <property type="entry name" value="GLYCEROL-3-PHOSPHATE DEHYDROGENASE"/>
    <property type="match status" value="1"/>
</dbReference>
<evidence type="ECO:0000259" key="18">
    <source>
        <dbReference type="Pfam" id="PF01210"/>
    </source>
</evidence>
<dbReference type="InterPro" id="IPR013328">
    <property type="entry name" value="6PGD_dom2"/>
</dbReference>
<comment type="pathway">
    <text evidence="13">Membrane lipid metabolism; glycerophospholipid metabolism.</text>
</comment>
<dbReference type="SUPFAM" id="SSF51735">
    <property type="entry name" value="NAD(P)-binding Rossmann-fold domains"/>
    <property type="match status" value="1"/>
</dbReference>
<keyword evidence="5 13" id="KW-0520">NAD</keyword>
<feature type="binding site" evidence="13">
    <location>
        <position position="258"/>
    </location>
    <ligand>
        <name>sn-glycerol 3-phosphate</name>
        <dbReference type="ChEBI" id="CHEBI:57597"/>
    </ligand>
</feature>
<dbReference type="FunFam" id="3.40.50.720:FF:000019">
    <property type="entry name" value="Glycerol-3-phosphate dehydrogenase [NAD(P)+]"/>
    <property type="match status" value="1"/>
</dbReference>
<feature type="binding site" evidence="13">
    <location>
        <position position="248"/>
    </location>
    <ligand>
        <name>sn-glycerol 3-phosphate</name>
        <dbReference type="ChEBI" id="CHEBI:57597"/>
    </ligand>
</feature>
<protein>
    <recommendedName>
        <fullName evidence="11 13">Glycerol-3-phosphate dehydrogenase [NAD(P)+]</fullName>
        <ecNumber evidence="10 13">1.1.1.94</ecNumber>
    </recommendedName>
    <alternativeName>
        <fullName evidence="13">NAD(P)(+)-dependent glycerol-3-phosphate dehydrogenase</fullName>
    </alternativeName>
    <alternativeName>
        <fullName evidence="12 13">NAD(P)H-dependent dihydroxyacetone-phosphate reductase</fullName>
    </alternativeName>
</protein>
<dbReference type="HAMAP" id="MF_00394">
    <property type="entry name" value="NAD_Glyc3P_dehydrog"/>
    <property type="match status" value="1"/>
</dbReference>
<feature type="domain" description="Glycerol-3-phosphate dehydrogenase NAD-dependent C-terminal" evidence="19">
    <location>
        <begin position="184"/>
        <end position="324"/>
    </location>
</feature>
<organism evidence="20 21">
    <name type="scientific">candidate division TA06 bacterium</name>
    <dbReference type="NCBI Taxonomy" id="2250710"/>
    <lineage>
        <taxon>Bacteria</taxon>
        <taxon>Bacteria division TA06</taxon>
    </lineage>
</organism>
<evidence type="ECO:0000256" key="8">
    <source>
        <dbReference type="ARBA" id="ARBA00023264"/>
    </source>
</evidence>
<keyword evidence="3 13" id="KW-0521">NADP</keyword>
<dbReference type="GO" id="GO:0051287">
    <property type="term" value="F:NAD binding"/>
    <property type="evidence" value="ECO:0007669"/>
    <property type="project" value="InterPro"/>
</dbReference>
<keyword evidence="13" id="KW-0547">Nucleotide-binding</keyword>
<dbReference type="GO" id="GO:0046167">
    <property type="term" value="P:glycerol-3-phosphate biosynthetic process"/>
    <property type="evidence" value="ECO:0007669"/>
    <property type="project" value="UniProtKB-UniRule"/>
</dbReference>
<evidence type="ECO:0000313" key="20">
    <source>
        <dbReference type="EMBL" id="MBI4726144.1"/>
    </source>
</evidence>
<dbReference type="Gene3D" id="3.40.50.720">
    <property type="entry name" value="NAD(P)-binding Rossmann-like Domain"/>
    <property type="match status" value="1"/>
</dbReference>
<dbReference type="GO" id="GO:0005975">
    <property type="term" value="P:carbohydrate metabolic process"/>
    <property type="evidence" value="ECO:0007669"/>
    <property type="project" value="InterPro"/>
</dbReference>
<evidence type="ECO:0000313" key="21">
    <source>
        <dbReference type="Proteomes" id="UP000736328"/>
    </source>
</evidence>
<keyword evidence="7 13" id="KW-0594">Phospholipid biosynthesis</keyword>
<comment type="similarity">
    <text evidence="1 13 17">Belongs to the NAD-dependent glycerol-3-phosphate dehydrogenase family.</text>
</comment>
<feature type="binding site" evidence="13">
    <location>
        <position position="195"/>
    </location>
    <ligand>
        <name>sn-glycerol 3-phosphate</name>
        <dbReference type="ChEBI" id="CHEBI:57597"/>
    </ligand>
</feature>
<evidence type="ECO:0000256" key="12">
    <source>
        <dbReference type="ARBA" id="ARBA00080511"/>
    </source>
</evidence>
<dbReference type="InterPro" id="IPR008927">
    <property type="entry name" value="6-PGluconate_DH-like_C_sf"/>
</dbReference>
<keyword evidence="4 13" id="KW-0560">Oxidoreductase</keyword>
<dbReference type="GO" id="GO:0008654">
    <property type="term" value="P:phospholipid biosynthetic process"/>
    <property type="evidence" value="ECO:0007669"/>
    <property type="project" value="UniProtKB-KW"/>
</dbReference>
<dbReference type="EMBL" id="JACQXR010000034">
    <property type="protein sequence ID" value="MBI4726144.1"/>
    <property type="molecule type" value="Genomic_DNA"/>
</dbReference>
<dbReference type="PRINTS" id="PR00077">
    <property type="entry name" value="GPDHDRGNASE"/>
</dbReference>
<dbReference type="Pfam" id="PF07479">
    <property type="entry name" value="NAD_Gly3P_dh_C"/>
    <property type="match status" value="1"/>
</dbReference>
<evidence type="ECO:0000256" key="16">
    <source>
        <dbReference type="PIRSR" id="PIRSR000114-3"/>
    </source>
</evidence>
<feature type="domain" description="Glycerol-3-phosphate dehydrogenase NAD-dependent N-terminal" evidence="18">
    <location>
        <begin position="7"/>
        <end position="164"/>
    </location>
</feature>
<feature type="binding site" evidence="16">
    <location>
        <begin position="12"/>
        <end position="17"/>
    </location>
    <ligand>
        <name>NAD(+)</name>
        <dbReference type="ChEBI" id="CHEBI:57540"/>
    </ligand>
</feature>
<keyword evidence="2 13" id="KW-0444">Lipid biosynthesis</keyword>
<evidence type="ECO:0000256" key="6">
    <source>
        <dbReference type="ARBA" id="ARBA00023098"/>
    </source>
</evidence>
<evidence type="ECO:0000256" key="5">
    <source>
        <dbReference type="ARBA" id="ARBA00023027"/>
    </source>
</evidence>
<evidence type="ECO:0000256" key="15">
    <source>
        <dbReference type="PIRSR" id="PIRSR000114-2"/>
    </source>
</evidence>
<comment type="subcellular location">
    <subcellularLocation>
        <location evidence="13">Cytoplasm</location>
    </subcellularLocation>
</comment>
<comment type="caution">
    <text evidence="13">Lacks conserved residue(s) required for the propagation of feature annotation.</text>
</comment>
<evidence type="ECO:0000256" key="7">
    <source>
        <dbReference type="ARBA" id="ARBA00023209"/>
    </source>
</evidence>
<feature type="binding site" evidence="13">
    <location>
        <position position="259"/>
    </location>
    <ligand>
        <name>NADPH</name>
        <dbReference type="ChEBI" id="CHEBI:57783"/>
    </ligand>
</feature>
<evidence type="ECO:0000259" key="19">
    <source>
        <dbReference type="Pfam" id="PF07479"/>
    </source>
</evidence>
<feature type="binding site" evidence="13">
    <location>
        <position position="259"/>
    </location>
    <ligand>
        <name>sn-glycerol 3-phosphate</name>
        <dbReference type="ChEBI" id="CHEBI:57597"/>
    </ligand>
</feature>
<feature type="binding site" evidence="15">
    <location>
        <position position="110"/>
    </location>
    <ligand>
        <name>substrate</name>
    </ligand>
</feature>
<evidence type="ECO:0000256" key="11">
    <source>
        <dbReference type="ARBA" id="ARBA00069372"/>
    </source>
</evidence>
<dbReference type="InterPro" id="IPR006109">
    <property type="entry name" value="G3P_DH_NAD-dep_C"/>
</dbReference>
<dbReference type="Proteomes" id="UP000736328">
    <property type="component" value="Unassembled WGS sequence"/>
</dbReference>
<evidence type="ECO:0000256" key="13">
    <source>
        <dbReference type="HAMAP-Rule" id="MF_00394"/>
    </source>
</evidence>
<dbReference type="FunFam" id="1.10.1040.10:FF:000001">
    <property type="entry name" value="Glycerol-3-phosphate dehydrogenase [NAD(P)+]"/>
    <property type="match status" value="1"/>
</dbReference>
<evidence type="ECO:0000256" key="17">
    <source>
        <dbReference type="RuleBase" id="RU000437"/>
    </source>
</evidence>
<evidence type="ECO:0000256" key="10">
    <source>
        <dbReference type="ARBA" id="ARBA00066687"/>
    </source>
</evidence>
<feature type="binding site" evidence="13">
    <location>
        <position position="144"/>
    </location>
    <ligand>
        <name>NADPH</name>
        <dbReference type="ChEBI" id="CHEBI:57783"/>
    </ligand>
</feature>
<dbReference type="PANTHER" id="PTHR11728:SF1">
    <property type="entry name" value="GLYCEROL-3-PHOSPHATE DEHYDROGENASE [NAD(+)] 2, CHLOROPLASTIC"/>
    <property type="match status" value="1"/>
</dbReference>
<dbReference type="GO" id="GO:0005829">
    <property type="term" value="C:cytosol"/>
    <property type="evidence" value="ECO:0007669"/>
    <property type="project" value="TreeGrafter"/>
</dbReference>
<keyword evidence="6 13" id="KW-0443">Lipid metabolism</keyword>
<dbReference type="GO" id="GO:0006650">
    <property type="term" value="P:glycerophospholipid metabolic process"/>
    <property type="evidence" value="ECO:0007669"/>
    <property type="project" value="UniProtKB-UniRule"/>
</dbReference>
<comment type="caution">
    <text evidence="20">The sequence shown here is derived from an EMBL/GenBank/DDBJ whole genome shotgun (WGS) entry which is preliminary data.</text>
</comment>
<feature type="binding site" evidence="13">
    <location>
        <position position="260"/>
    </location>
    <ligand>
        <name>sn-glycerol 3-phosphate</name>
        <dbReference type="ChEBI" id="CHEBI:57597"/>
    </ligand>
</feature>
<comment type="function">
    <text evidence="13">Catalyzes the reduction of the glycolytic intermediate dihydroxyacetone phosphate (DHAP) to sn-glycerol 3-phosphate (G3P), the key precursor for phospholipid synthesis.</text>
</comment>
<feature type="binding site" evidence="16">
    <location>
        <position position="259"/>
    </location>
    <ligand>
        <name>NAD(+)</name>
        <dbReference type="ChEBI" id="CHEBI:57540"/>
    </ligand>
</feature>
<comment type="catalytic activity">
    <reaction evidence="13">
        <text>sn-glycerol 3-phosphate + NAD(+) = dihydroxyacetone phosphate + NADH + H(+)</text>
        <dbReference type="Rhea" id="RHEA:11092"/>
        <dbReference type="ChEBI" id="CHEBI:15378"/>
        <dbReference type="ChEBI" id="CHEBI:57540"/>
        <dbReference type="ChEBI" id="CHEBI:57597"/>
        <dbReference type="ChEBI" id="CHEBI:57642"/>
        <dbReference type="ChEBI" id="CHEBI:57945"/>
        <dbReference type="EC" id="1.1.1.94"/>
    </reaction>
</comment>
<feature type="binding site" evidence="13">
    <location>
        <position position="110"/>
    </location>
    <ligand>
        <name>sn-glycerol 3-phosphate</name>
        <dbReference type="ChEBI" id="CHEBI:57597"/>
    </ligand>
</feature>
<dbReference type="InterPro" id="IPR006168">
    <property type="entry name" value="G3P_DH_NAD-dep"/>
</dbReference>
<keyword evidence="8 13" id="KW-1208">Phospholipid metabolism</keyword>
<dbReference type="InterPro" id="IPR036291">
    <property type="entry name" value="NAD(P)-bd_dom_sf"/>
</dbReference>
<feature type="binding site" evidence="13">
    <location>
        <position position="283"/>
    </location>
    <ligand>
        <name>NADPH</name>
        <dbReference type="ChEBI" id="CHEBI:57783"/>
    </ligand>
</feature>
<dbReference type="InterPro" id="IPR011128">
    <property type="entry name" value="G3P_DH_NAD-dep_N"/>
</dbReference>
<dbReference type="GO" id="GO:0047952">
    <property type="term" value="F:glycerol-3-phosphate dehydrogenase [NAD(P)+] activity"/>
    <property type="evidence" value="ECO:0007669"/>
    <property type="project" value="UniProtKB-UniRule"/>
</dbReference>
<dbReference type="Pfam" id="PF01210">
    <property type="entry name" value="NAD_Gly3P_dh_N"/>
    <property type="match status" value="1"/>
</dbReference>
<feature type="binding site" evidence="13">
    <location>
        <position position="110"/>
    </location>
    <ligand>
        <name>NADPH</name>
        <dbReference type="ChEBI" id="CHEBI:57783"/>
    </ligand>
</feature>
<dbReference type="PROSITE" id="PS00957">
    <property type="entry name" value="NAD_G3PDH"/>
    <property type="match status" value="1"/>
</dbReference>